<protein>
    <recommendedName>
        <fullName evidence="8">DDE Tnp4 domain-containing protein</fullName>
    </recommendedName>
</protein>
<evidence type="ECO:0000256" key="7">
    <source>
        <dbReference type="ARBA" id="ARBA00023242"/>
    </source>
</evidence>
<keyword evidence="7" id="KW-0539">Nucleus</keyword>
<feature type="domain" description="DDE Tnp4" evidence="8">
    <location>
        <begin position="382"/>
        <end position="522"/>
    </location>
</feature>
<comment type="similarity">
    <text evidence="3">Belongs to the HARBI1 family.</text>
</comment>
<dbReference type="GO" id="GO:0046872">
    <property type="term" value="F:metal ion binding"/>
    <property type="evidence" value="ECO:0007669"/>
    <property type="project" value="UniProtKB-KW"/>
</dbReference>
<keyword evidence="4" id="KW-0540">Nuclease</keyword>
<evidence type="ECO:0000313" key="10">
    <source>
        <dbReference type="Proteomes" id="UP000625711"/>
    </source>
</evidence>
<comment type="subcellular location">
    <subcellularLocation>
        <location evidence="2">Nucleus</location>
    </subcellularLocation>
</comment>
<dbReference type="PANTHER" id="PTHR22930:SF85">
    <property type="entry name" value="GH03217P-RELATED"/>
    <property type="match status" value="1"/>
</dbReference>
<reference evidence="9" key="1">
    <citation type="submission" date="2020-08" db="EMBL/GenBank/DDBJ databases">
        <title>Genome sequencing and assembly of the red palm weevil Rhynchophorus ferrugineus.</title>
        <authorList>
            <person name="Dias G.B."/>
            <person name="Bergman C.M."/>
            <person name="Manee M."/>
        </authorList>
    </citation>
    <scope>NUCLEOTIDE SEQUENCE</scope>
    <source>
        <strain evidence="9">AA-2017</strain>
        <tissue evidence="9">Whole larva</tissue>
    </source>
</reference>
<evidence type="ECO:0000256" key="1">
    <source>
        <dbReference type="ARBA" id="ARBA00001968"/>
    </source>
</evidence>
<gene>
    <name evidence="9" type="ORF">GWI33_020474</name>
</gene>
<dbReference type="GO" id="GO:0005634">
    <property type="term" value="C:nucleus"/>
    <property type="evidence" value="ECO:0007669"/>
    <property type="project" value="UniProtKB-SubCell"/>
</dbReference>
<evidence type="ECO:0000256" key="6">
    <source>
        <dbReference type="ARBA" id="ARBA00022801"/>
    </source>
</evidence>
<keyword evidence="6" id="KW-0378">Hydrolase</keyword>
<evidence type="ECO:0000259" key="8">
    <source>
        <dbReference type="Pfam" id="PF13359"/>
    </source>
</evidence>
<evidence type="ECO:0000256" key="4">
    <source>
        <dbReference type="ARBA" id="ARBA00022722"/>
    </source>
</evidence>
<dbReference type="GO" id="GO:0004518">
    <property type="term" value="F:nuclease activity"/>
    <property type="evidence" value="ECO:0007669"/>
    <property type="project" value="UniProtKB-KW"/>
</dbReference>
<comment type="cofactor">
    <cofactor evidence="1">
        <name>a divalent metal cation</name>
        <dbReference type="ChEBI" id="CHEBI:60240"/>
    </cofactor>
</comment>
<dbReference type="PANTHER" id="PTHR22930">
    <property type="match status" value="1"/>
</dbReference>
<proteinExistence type="inferred from homology"/>
<accession>A0A834HRJ6</accession>
<keyword evidence="5" id="KW-0479">Metal-binding</keyword>
<comment type="caution">
    <text evidence="9">The sequence shown here is derived from an EMBL/GenBank/DDBJ whole genome shotgun (WGS) entry which is preliminary data.</text>
</comment>
<dbReference type="AlphaFoldDB" id="A0A834HRJ6"/>
<dbReference type="Proteomes" id="UP000625711">
    <property type="component" value="Unassembled WGS sequence"/>
</dbReference>
<dbReference type="InterPro" id="IPR045249">
    <property type="entry name" value="HARBI1-like"/>
</dbReference>
<keyword evidence="10" id="KW-1185">Reference proteome</keyword>
<name>A0A834HRJ6_RHYFE</name>
<dbReference type="OrthoDB" id="6773865at2759"/>
<dbReference type="Pfam" id="PF13359">
    <property type="entry name" value="DDE_Tnp_4"/>
    <property type="match status" value="1"/>
</dbReference>
<dbReference type="InterPro" id="IPR027806">
    <property type="entry name" value="HARBI1_dom"/>
</dbReference>
<evidence type="ECO:0000256" key="3">
    <source>
        <dbReference type="ARBA" id="ARBA00006958"/>
    </source>
</evidence>
<evidence type="ECO:0000256" key="5">
    <source>
        <dbReference type="ARBA" id="ARBA00022723"/>
    </source>
</evidence>
<dbReference type="GO" id="GO:0016787">
    <property type="term" value="F:hydrolase activity"/>
    <property type="evidence" value="ECO:0007669"/>
    <property type="project" value="UniProtKB-KW"/>
</dbReference>
<dbReference type="EMBL" id="JAACXV010014559">
    <property type="protein sequence ID" value="KAF7266193.1"/>
    <property type="molecule type" value="Genomic_DNA"/>
</dbReference>
<evidence type="ECO:0000313" key="9">
    <source>
        <dbReference type="EMBL" id="KAF7266193.1"/>
    </source>
</evidence>
<evidence type="ECO:0000256" key="2">
    <source>
        <dbReference type="ARBA" id="ARBA00004123"/>
    </source>
</evidence>
<organism evidence="9 10">
    <name type="scientific">Rhynchophorus ferrugineus</name>
    <name type="common">Red palm weevil</name>
    <name type="synonym">Curculio ferrugineus</name>
    <dbReference type="NCBI Taxonomy" id="354439"/>
    <lineage>
        <taxon>Eukaryota</taxon>
        <taxon>Metazoa</taxon>
        <taxon>Ecdysozoa</taxon>
        <taxon>Arthropoda</taxon>
        <taxon>Hexapoda</taxon>
        <taxon>Insecta</taxon>
        <taxon>Pterygota</taxon>
        <taxon>Neoptera</taxon>
        <taxon>Endopterygota</taxon>
        <taxon>Coleoptera</taxon>
        <taxon>Polyphaga</taxon>
        <taxon>Cucujiformia</taxon>
        <taxon>Curculionidae</taxon>
        <taxon>Dryophthorinae</taxon>
        <taxon>Rhynchophorus</taxon>
    </lineage>
</organism>
<sequence>MQSANEYFQSPDVKDNIEIIEESRDFEHMTNIKQEESISSDITEEDNQKLVERLISSIPEIGQDFDVPEYVTINNISYQDLTFLYRTCSKKNASRKKIVYNRNIPKRIKLMPKHNVNKHQFTTKFSTNRKAVHVPFTIIPNNGDHINDHDYLPNPYKGSIILSQVCHSIDKSEGQIQDMTDASTKPELEDADSKERHGFKQAKINVCNINNGIMKPGKNAASGATLAEDIPNNMKTIEDDVASYETVPIRSFSGSSEQFKLHFRMNRSTFHFLMRKLYGIASKQAKYSYDVLEKELLICLWYMGTTEGLKSVVTRFNTIPFTWKNLFLMGYLIDDVNDQNGIISWPSEEQANNIMKEFEKISGVPGVIGCVKGYHIKTPLCRNTKVYSYTKLYNSIYLQGVCDNRKSFTDVYLHQQNQKYLHTAALFRKSDLGCKDPKYSFPKGSYIVGDKDFKLEEYVMVDYTENLDDQKRAFNGRLSQTRAIADEAFAMMRGRFIRLKFMDTRKVDVILAVTKMACILHNICILQNDGNPDDILNIEKEIQELHRDSIDSGSRGRSAVSIEAEHKRRTLMENLLS</sequence>